<proteinExistence type="predicted"/>
<protein>
    <submittedName>
        <fullName evidence="1">Uncharacterized protein</fullName>
    </submittedName>
</protein>
<sequence length="467" mass="52801">MSEPTLKGVSMTSPRTPVHLRFLALQDLQEKCPLLSLSQPIHIQDPEVSADQPTPIQELESVVIEQAQTGGRQNPDADLIEINCKDITCIQDNWDVEEFVSHTCMGTFLHHPAYKLLLAGFIITNAVNIALRSEPTFEEKYYGFFSAIDTIVLAFLFCEVFLNWYYGFSLYWKIWIAPGLLAVHFKCFSIPSLHQADFNKKPNKYFQKPQKVCTLVAGLGRMIKVILKSAPDMFNIMVLLFVIMLVFSVFGVTLFGSVVPVHFGNLGTALYTLFICITQDGWISIYDAFDDEGFALKFGGALYFFIFITCGAFICANLLVAVVTTNLEQSVAAYNEQQQLQTLAQSETAYGELDDGTDDDARPPLSSMHLKEIMRATAMIRCQDLLSYGNLGNLNDSTCDDLCIVLEAIHENLKEYQEIRVELNQSPRKVREGMFQLDSLWSSLFFQELMTRTFWPGFPVLHLSLRM</sequence>
<evidence type="ECO:0000313" key="2">
    <source>
        <dbReference type="Proteomes" id="UP000827872"/>
    </source>
</evidence>
<name>A0ACB8FRE3_9SAUR</name>
<accession>A0ACB8FRE3</accession>
<comment type="caution">
    <text evidence="1">The sequence shown here is derived from an EMBL/GenBank/DDBJ whole genome shotgun (WGS) entry which is preliminary data.</text>
</comment>
<dbReference type="EMBL" id="CM037619">
    <property type="protein sequence ID" value="KAH8007924.1"/>
    <property type="molecule type" value="Genomic_DNA"/>
</dbReference>
<keyword evidence="2" id="KW-1185">Reference proteome</keyword>
<gene>
    <name evidence="1" type="ORF">K3G42_026568</name>
</gene>
<dbReference type="Proteomes" id="UP000827872">
    <property type="component" value="Linkage Group LG06"/>
</dbReference>
<organism evidence="1 2">
    <name type="scientific">Sphaerodactylus townsendi</name>
    <dbReference type="NCBI Taxonomy" id="933632"/>
    <lineage>
        <taxon>Eukaryota</taxon>
        <taxon>Metazoa</taxon>
        <taxon>Chordata</taxon>
        <taxon>Craniata</taxon>
        <taxon>Vertebrata</taxon>
        <taxon>Euteleostomi</taxon>
        <taxon>Lepidosauria</taxon>
        <taxon>Squamata</taxon>
        <taxon>Bifurcata</taxon>
        <taxon>Gekkota</taxon>
        <taxon>Sphaerodactylidae</taxon>
        <taxon>Sphaerodactylus</taxon>
    </lineage>
</organism>
<reference evidence="1" key="1">
    <citation type="submission" date="2021-08" db="EMBL/GenBank/DDBJ databases">
        <title>The first chromosome-level gecko genome reveals the dynamic sex chromosomes of Neotropical dwarf geckos (Sphaerodactylidae: Sphaerodactylus).</title>
        <authorList>
            <person name="Pinto B.J."/>
            <person name="Keating S.E."/>
            <person name="Gamble T."/>
        </authorList>
    </citation>
    <scope>NUCLEOTIDE SEQUENCE</scope>
    <source>
        <strain evidence="1">TG3544</strain>
    </source>
</reference>
<evidence type="ECO:0000313" key="1">
    <source>
        <dbReference type="EMBL" id="KAH8007924.1"/>
    </source>
</evidence>